<accession>A0AA86W4D4</accession>
<reference evidence="2" key="1">
    <citation type="submission" date="2023-10" db="EMBL/GenBank/DDBJ databases">
        <authorList>
            <person name="Domelevo Entfellner J.-B."/>
        </authorList>
    </citation>
    <scope>NUCLEOTIDE SEQUENCE</scope>
</reference>
<feature type="region of interest" description="Disordered" evidence="1">
    <location>
        <begin position="65"/>
        <end position="112"/>
    </location>
</feature>
<keyword evidence="3" id="KW-1185">Reference proteome</keyword>
<organism evidence="2 3">
    <name type="scientific">Sphenostylis stenocarpa</name>
    <dbReference type="NCBI Taxonomy" id="92480"/>
    <lineage>
        <taxon>Eukaryota</taxon>
        <taxon>Viridiplantae</taxon>
        <taxon>Streptophyta</taxon>
        <taxon>Embryophyta</taxon>
        <taxon>Tracheophyta</taxon>
        <taxon>Spermatophyta</taxon>
        <taxon>Magnoliopsida</taxon>
        <taxon>eudicotyledons</taxon>
        <taxon>Gunneridae</taxon>
        <taxon>Pentapetalae</taxon>
        <taxon>rosids</taxon>
        <taxon>fabids</taxon>
        <taxon>Fabales</taxon>
        <taxon>Fabaceae</taxon>
        <taxon>Papilionoideae</taxon>
        <taxon>50 kb inversion clade</taxon>
        <taxon>NPAAA clade</taxon>
        <taxon>indigoferoid/millettioid clade</taxon>
        <taxon>Phaseoleae</taxon>
        <taxon>Sphenostylis</taxon>
    </lineage>
</organism>
<sequence length="127" mass="13932">MGTKEISVGETIQWHVINGTDLHLYHASESDNCELKLGIPLAVPFSSSTQTPALLHTPSYFINNLATQHSSRPETHDQNNSQNKKHSLSLMAENEGNAPQNSDDVDVDDDACVRGHYAMNENAKDSS</sequence>
<evidence type="ECO:0000313" key="3">
    <source>
        <dbReference type="Proteomes" id="UP001189624"/>
    </source>
</evidence>
<gene>
    <name evidence="2" type="ORF">AYBTSS11_LOCUS29966</name>
</gene>
<dbReference type="Proteomes" id="UP001189624">
    <property type="component" value="Chromosome 10"/>
</dbReference>
<name>A0AA86W4D4_9FABA</name>
<evidence type="ECO:0000313" key="2">
    <source>
        <dbReference type="EMBL" id="CAJ1977796.1"/>
    </source>
</evidence>
<dbReference type="EMBL" id="OY731407">
    <property type="protein sequence ID" value="CAJ1977796.1"/>
    <property type="molecule type" value="Genomic_DNA"/>
</dbReference>
<proteinExistence type="predicted"/>
<dbReference type="AlphaFoldDB" id="A0AA86W4D4"/>
<dbReference type="Gramene" id="rna-AYBTSS11_LOCUS29966">
    <property type="protein sequence ID" value="CAJ1977796.1"/>
    <property type="gene ID" value="gene-AYBTSS11_LOCUS29966"/>
</dbReference>
<protein>
    <submittedName>
        <fullName evidence="2">Uncharacterized protein</fullName>
    </submittedName>
</protein>
<evidence type="ECO:0000256" key="1">
    <source>
        <dbReference type="SAM" id="MobiDB-lite"/>
    </source>
</evidence>